<sequence>MRTRIKDEIDPSADQLLAEAIVLIVFDVVICMVWNSSDYQQPPDDKTLKPLMALCKKGIHFLFCSKLITRIPLPYSPANSP</sequence>
<evidence type="ECO:0000313" key="1">
    <source>
        <dbReference type="EMBL" id="KAI3749109.1"/>
    </source>
</evidence>
<evidence type="ECO:0000313" key="2">
    <source>
        <dbReference type="Proteomes" id="UP001055879"/>
    </source>
</evidence>
<gene>
    <name evidence="1" type="ORF">L6452_12698</name>
</gene>
<name>A0ACB9DQW4_ARCLA</name>
<dbReference type="Proteomes" id="UP001055879">
    <property type="component" value="Linkage Group LG03"/>
</dbReference>
<organism evidence="1 2">
    <name type="scientific">Arctium lappa</name>
    <name type="common">Greater burdock</name>
    <name type="synonym">Lappa major</name>
    <dbReference type="NCBI Taxonomy" id="4217"/>
    <lineage>
        <taxon>Eukaryota</taxon>
        <taxon>Viridiplantae</taxon>
        <taxon>Streptophyta</taxon>
        <taxon>Embryophyta</taxon>
        <taxon>Tracheophyta</taxon>
        <taxon>Spermatophyta</taxon>
        <taxon>Magnoliopsida</taxon>
        <taxon>eudicotyledons</taxon>
        <taxon>Gunneridae</taxon>
        <taxon>Pentapetalae</taxon>
        <taxon>asterids</taxon>
        <taxon>campanulids</taxon>
        <taxon>Asterales</taxon>
        <taxon>Asteraceae</taxon>
        <taxon>Carduoideae</taxon>
        <taxon>Cardueae</taxon>
        <taxon>Arctiinae</taxon>
        <taxon>Arctium</taxon>
    </lineage>
</organism>
<proteinExistence type="predicted"/>
<accession>A0ACB9DQW4</accession>
<keyword evidence="2" id="KW-1185">Reference proteome</keyword>
<protein>
    <submittedName>
        <fullName evidence="1">Uncharacterized protein</fullName>
    </submittedName>
</protein>
<comment type="caution">
    <text evidence="1">The sequence shown here is derived from an EMBL/GenBank/DDBJ whole genome shotgun (WGS) entry which is preliminary data.</text>
</comment>
<reference evidence="1 2" key="2">
    <citation type="journal article" date="2022" name="Mol. Ecol. Resour.">
        <title>The genomes of chicory, endive, great burdock and yacon provide insights into Asteraceae paleo-polyploidization history and plant inulin production.</title>
        <authorList>
            <person name="Fan W."/>
            <person name="Wang S."/>
            <person name="Wang H."/>
            <person name="Wang A."/>
            <person name="Jiang F."/>
            <person name="Liu H."/>
            <person name="Zhao H."/>
            <person name="Xu D."/>
            <person name="Zhang Y."/>
        </authorList>
    </citation>
    <scope>NUCLEOTIDE SEQUENCE [LARGE SCALE GENOMIC DNA]</scope>
    <source>
        <strain evidence="2">cv. Niubang</strain>
    </source>
</reference>
<dbReference type="EMBL" id="CM042049">
    <property type="protein sequence ID" value="KAI3749109.1"/>
    <property type="molecule type" value="Genomic_DNA"/>
</dbReference>
<reference evidence="2" key="1">
    <citation type="journal article" date="2022" name="Mol. Ecol. Resour.">
        <title>The genomes of chicory, endive, great burdock and yacon provide insights into Asteraceae palaeo-polyploidization history and plant inulin production.</title>
        <authorList>
            <person name="Fan W."/>
            <person name="Wang S."/>
            <person name="Wang H."/>
            <person name="Wang A."/>
            <person name="Jiang F."/>
            <person name="Liu H."/>
            <person name="Zhao H."/>
            <person name="Xu D."/>
            <person name="Zhang Y."/>
        </authorList>
    </citation>
    <scope>NUCLEOTIDE SEQUENCE [LARGE SCALE GENOMIC DNA]</scope>
    <source>
        <strain evidence="2">cv. Niubang</strain>
    </source>
</reference>